<proteinExistence type="inferred from homology"/>
<dbReference type="GO" id="GO:0006388">
    <property type="term" value="P:tRNA splicing, via endonucleolytic cleavage and ligation"/>
    <property type="evidence" value="ECO:0007669"/>
    <property type="project" value="TreeGrafter"/>
</dbReference>
<reference evidence="7" key="1">
    <citation type="submission" date="2022-08" db="EMBL/GenBank/DDBJ databases">
        <title>A Global Phylogenomic Analysis of the Shiitake Genus Lentinula.</title>
        <authorList>
            <consortium name="DOE Joint Genome Institute"/>
            <person name="Sierra-Patev S."/>
            <person name="Min B."/>
            <person name="Naranjo-Ortiz M."/>
            <person name="Looney B."/>
            <person name="Konkel Z."/>
            <person name="Slot J.C."/>
            <person name="Sakamoto Y."/>
            <person name="Steenwyk J.L."/>
            <person name="Rokas A."/>
            <person name="Carro J."/>
            <person name="Camarero S."/>
            <person name="Ferreira P."/>
            <person name="Molpeceres G."/>
            <person name="Ruiz-Duenas F.J."/>
            <person name="Serrano A."/>
            <person name="Henrissat B."/>
            <person name="Drula E."/>
            <person name="Hughes K.W."/>
            <person name="Mata J.L."/>
            <person name="Ishikawa N.K."/>
            <person name="Vargas-Isla R."/>
            <person name="Ushijima S."/>
            <person name="Smith C.A."/>
            <person name="Ahrendt S."/>
            <person name="Andreopoulos W."/>
            <person name="He G."/>
            <person name="Labutti K."/>
            <person name="Lipzen A."/>
            <person name="Ng V."/>
            <person name="Riley R."/>
            <person name="Sandor L."/>
            <person name="Barry K."/>
            <person name="Martinez A.T."/>
            <person name="Xiao Y."/>
            <person name="Gibbons J.G."/>
            <person name="Terashima K."/>
            <person name="Grigoriev I.V."/>
            <person name="Hibbett D.S."/>
        </authorList>
    </citation>
    <scope>NUCLEOTIDE SEQUENCE</scope>
    <source>
        <strain evidence="7">JLM2183</strain>
    </source>
</reference>
<keyword evidence="5" id="KW-0520">NAD</keyword>
<evidence type="ECO:0000313" key="7">
    <source>
        <dbReference type="EMBL" id="KAJ4470165.1"/>
    </source>
</evidence>
<evidence type="ECO:0000256" key="4">
    <source>
        <dbReference type="ARBA" id="ARBA00022679"/>
    </source>
</evidence>
<keyword evidence="4" id="KW-0808">Transferase</keyword>
<name>A0A9W9DI22_9AGAR</name>
<dbReference type="AlphaFoldDB" id="A0A9W9DI22"/>
<evidence type="ECO:0000256" key="6">
    <source>
        <dbReference type="ARBA" id="ARBA00047949"/>
    </source>
</evidence>
<sequence length="213" mass="24019">LKISKTLSWLLRHQGRFQGIQIRSDGYACVQDVLKHDSLKNVDFMDIENVVKKDSKGRFTLSFEGDRSEGEHWWIRANQGHSIETADLELERISSADKIPVALHGTTEEAWNTICTSSATSAGISRMSRNHIHLAQRFPGGDDHTVFSGMRIRKSSRILIYINVEKALAGGIKFYLSANGVVLCPGNDFGFLEPKYFKRVERVAKTLEPLQGW</sequence>
<dbReference type="InterPro" id="IPR042080">
    <property type="entry name" value="RNA_2'-PTrans_N"/>
</dbReference>
<dbReference type="Pfam" id="PF01885">
    <property type="entry name" value="PTS_2-RNA"/>
    <property type="match status" value="1"/>
</dbReference>
<dbReference type="EC" id="2.7.1.160" evidence="3"/>
<dbReference type="EMBL" id="JAOTPV010000027">
    <property type="protein sequence ID" value="KAJ4470165.1"/>
    <property type="molecule type" value="Genomic_DNA"/>
</dbReference>
<protein>
    <recommendedName>
        <fullName evidence="3">2'-phosphotransferase</fullName>
        <ecNumber evidence="3">2.7.1.160</ecNumber>
    </recommendedName>
</protein>
<evidence type="ECO:0000256" key="5">
    <source>
        <dbReference type="ARBA" id="ARBA00023027"/>
    </source>
</evidence>
<comment type="similarity">
    <text evidence="2">Belongs to the KptA/TPT1 family.</text>
</comment>
<dbReference type="Proteomes" id="UP001150266">
    <property type="component" value="Unassembled WGS sequence"/>
</dbReference>
<dbReference type="OrthoDB" id="419694at2759"/>
<dbReference type="InterPro" id="IPR042081">
    <property type="entry name" value="RNA_2'-PTrans_C"/>
</dbReference>
<evidence type="ECO:0000256" key="2">
    <source>
        <dbReference type="ARBA" id="ARBA00009836"/>
    </source>
</evidence>
<comment type="caution">
    <text evidence="7">The sequence shown here is derived from an EMBL/GenBank/DDBJ whole genome shotgun (WGS) entry which is preliminary data.</text>
</comment>
<dbReference type="InterPro" id="IPR002745">
    <property type="entry name" value="Ptrans_KptA/Tpt1"/>
</dbReference>
<comment type="catalytic activity">
    <reaction evidence="6">
        <text>2'-phospho-[ligated tRNA] + NAD(+) = mature tRNA + ADP-alpha-D-ribose 1'',2''-cyclic phosphate + nicotinamide</text>
        <dbReference type="Rhea" id="RHEA:23324"/>
        <dbReference type="Rhea" id="RHEA-COMP:11106"/>
        <dbReference type="Rhea" id="RHEA-COMP:11107"/>
        <dbReference type="ChEBI" id="CHEBI:17154"/>
        <dbReference type="ChEBI" id="CHEBI:57540"/>
        <dbReference type="ChEBI" id="CHEBI:76596"/>
        <dbReference type="ChEBI" id="CHEBI:82883"/>
        <dbReference type="ChEBI" id="CHEBI:85027"/>
        <dbReference type="EC" id="2.7.1.160"/>
    </reaction>
</comment>
<accession>A0A9W9DI22</accession>
<organism evidence="7 8">
    <name type="scientific">Lentinula aciculospora</name>
    <dbReference type="NCBI Taxonomy" id="153920"/>
    <lineage>
        <taxon>Eukaryota</taxon>
        <taxon>Fungi</taxon>
        <taxon>Dikarya</taxon>
        <taxon>Basidiomycota</taxon>
        <taxon>Agaricomycotina</taxon>
        <taxon>Agaricomycetes</taxon>
        <taxon>Agaricomycetidae</taxon>
        <taxon>Agaricales</taxon>
        <taxon>Marasmiineae</taxon>
        <taxon>Omphalotaceae</taxon>
        <taxon>Lentinula</taxon>
    </lineage>
</organism>
<keyword evidence="8" id="KW-1185">Reference proteome</keyword>
<dbReference type="Gene3D" id="1.10.10.970">
    <property type="entry name" value="RNA 2'-phosphotransferase, Tpt1/KptA family, N-terminal domain"/>
    <property type="match status" value="1"/>
</dbReference>
<dbReference type="Gene3D" id="3.20.170.30">
    <property type="match status" value="1"/>
</dbReference>
<gene>
    <name evidence="7" type="ORF">J3R30DRAFT_3259636</name>
</gene>
<dbReference type="GO" id="GO:0000215">
    <property type="term" value="F:tRNA 2'-phosphotransferase activity"/>
    <property type="evidence" value="ECO:0007669"/>
    <property type="project" value="UniProtKB-EC"/>
</dbReference>
<comment type="function">
    <text evidence="1">Catalyzes the last step of tRNA splicing, the transfer of the splice junction 2'-phosphate from ligated tRNA to NAD to produce ADP-ribose 1''-2'' cyclic phosphate.</text>
</comment>
<feature type="non-terminal residue" evidence="7">
    <location>
        <position position="1"/>
    </location>
</feature>
<evidence type="ECO:0000256" key="3">
    <source>
        <dbReference type="ARBA" id="ARBA00012007"/>
    </source>
</evidence>
<dbReference type="PANTHER" id="PTHR12684">
    <property type="entry name" value="PUTATIVE PHOSPHOTRANSFERASE"/>
    <property type="match status" value="1"/>
</dbReference>
<dbReference type="PANTHER" id="PTHR12684:SF2">
    <property type="entry name" value="TRNA 2'-PHOSPHOTRANSFERASE 1"/>
    <property type="match status" value="1"/>
</dbReference>
<evidence type="ECO:0000313" key="8">
    <source>
        <dbReference type="Proteomes" id="UP001150266"/>
    </source>
</evidence>
<dbReference type="SUPFAM" id="SSF56399">
    <property type="entry name" value="ADP-ribosylation"/>
    <property type="match status" value="1"/>
</dbReference>
<feature type="non-terminal residue" evidence="7">
    <location>
        <position position="213"/>
    </location>
</feature>
<evidence type="ECO:0000256" key="1">
    <source>
        <dbReference type="ARBA" id="ARBA00003343"/>
    </source>
</evidence>